<sequence>MPSIADSAHRYTGDAAGRPLILSEDNCAERRRDIDIKLADQGLSHVANNKMPPAGMGMWHFKAKSWMAAKEVCERVSPCLLKCVSKKDRINAHGLLTLLRRLAQSLRFTGLPQDLRFCVYDHLEDLQPRLKRAHANLPAICHVKQELREETRETAIRHTTFKFYACREKDAAKLESKIRPWLEHVIRDDLDKLWQIRIDGRVKILILFGGQKVTVQNLRSRSGDILEDPTRVTDVRRACDEQIEMLQSAAGWASAVESPDCKSEAILEILRADEISRVDEDE</sequence>
<dbReference type="OrthoDB" id="10621486at2759"/>
<organism evidence="1 2">
    <name type="scientific">Dothistroma septosporum (strain NZE10 / CBS 128990)</name>
    <name type="common">Red band needle blight fungus</name>
    <name type="synonym">Mycosphaerella pini</name>
    <dbReference type="NCBI Taxonomy" id="675120"/>
    <lineage>
        <taxon>Eukaryota</taxon>
        <taxon>Fungi</taxon>
        <taxon>Dikarya</taxon>
        <taxon>Ascomycota</taxon>
        <taxon>Pezizomycotina</taxon>
        <taxon>Dothideomycetes</taxon>
        <taxon>Dothideomycetidae</taxon>
        <taxon>Mycosphaerellales</taxon>
        <taxon>Mycosphaerellaceae</taxon>
        <taxon>Dothistroma</taxon>
    </lineage>
</organism>
<reference evidence="1 2" key="2">
    <citation type="journal article" date="2012" name="PLoS Pathog.">
        <title>Diverse lifestyles and strategies of plant pathogenesis encoded in the genomes of eighteen Dothideomycetes fungi.</title>
        <authorList>
            <person name="Ohm R.A."/>
            <person name="Feau N."/>
            <person name="Henrissat B."/>
            <person name="Schoch C.L."/>
            <person name="Horwitz B.A."/>
            <person name="Barry K.W."/>
            <person name="Condon B.J."/>
            <person name="Copeland A.C."/>
            <person name="Dhillon B."/>
            <person name="Glaser F."/>
            <person name="Hesse C.N."/>
            <person name="Kosti I."/>
            <person name="LaButti K."/>
            <person name="Lindquist E.A."/>
            <person name="Lucas S."/>
            <person name="Salamov A.A."/>
            <person name="Bradshaw R.E."/>
            <person name="Ciuffetti L."/>
            <person name="Hamelin R.C."/>
            <person name="Kema G.H.J."/>
            <person name="Lawrence C."/>
            <person name="Scott J.A."/>
            <person name="Spatafora J.W."/>
            <person name="Turgeon B.G."/>
            <person name="de Wit P.J.G.M."/>
            <person name="Zhong S."/>
            <person name="Goodwin S.B."/>
            <person name="Grigoriev I.V."/>
        </authorList>
    </citation>
    <scope>NUCLEOTIDE SEQUENCE [LARGE SCALE GENOMIC DNA]</scope>
    <source>
        <strain evidence="2">NZE10 / CBS 128990</strain>
    </source>
</reference>
<dbReference type="OMA" id="TWHAFAY"/>
<gene>
    <name evidence="1" type="ORF">DOTSEDRAFT_53246</name>
</gene>
<evidence type="ECO:0000313" key="2">
    <source>
        <dbReference type="Proteomes" id="UP000016933"/>
    </source>
</evidence>
<name>N1PNL8_DOTSN</name>
<evidence type="ECO:0000313" key="1">
    <source>
        <dbReference type="EMBL" id="EME44019.1"/>
    </source>
</evidence>
<dbReference type="Proteomes" id="UP000016933">
    <property type="component" value="Unassembled WGS sequence"/>
</dbReference>
<keyword evidence="2" id="KW-1185">Reference proteome</keyword>
<dbReference type="AlphaFoldDB" id="N1PNL8"/>
<dbReference type="HOGENOM" id="CLU_987030_0_0_1"/>
<protein>
    <submittedName>
        <fullName evidence="1">Uncharacterized protein</fullName>
    </submittedName>
</protein>
<proteinExistence type="predicted"/>
<reference evidence="2" key="1">
    <citation type="journal article" date="2012" name="PLoS Genet.">
        <title>The genomes of the fungal plant pathogens Cladosporium fulvum and Dothistroma septosporum reveal adaptation to different hosts and lifestyles but also signatures of common ancestry.</title>
        <authorList>
            <person name="de Wit P.J.G.M."/>
            <person name="van der Burgt A."/>
            <person name="Oekmen B."/>
            <person name="Stergiopoulos I."/>
            <person name="Abd-Elsalam K.A."/>
            <person name="Aerts A.L."/>
            <person name="Bahkali A.H."/>
            <person name="Beenen H.G."/>
            <person name="Chettri P."/>
            <person name="Cox M.P."/>
            <person name="Datema E."/>
            <person name="de Vries R.P."/>
            <person name="Dhillon B."/>
            <person name="Ganley A.R."/>
            <person name="Griffiths S.A."/>
            <person name="Guo Y."/>
            <person name="Hamelin R.C."/>
            <person name="Henrissat B."/>
            <person name="Kabir M.S."/>
            <person name="Jashni M.K."/>
            <person name="Kema G."/>
            <person name="Klaubauf S."/>
            <person name="Lapidus A."/>
            <person name="Levasseur A."/>
            <person name="Lindquist E."/>
            <person name="Mehrabi R."/>
            <person name="Ohm R.A."/>
            <person name="Owen T.J."/>
            <person name="Salamov A."/>
            <person name="Schwelm A."/>
            <person name="Schijlen E."/>
            <person name="Sun H."/>
            <person name="van den Burg H.A."/>
            <person name="van Ham R.C.H.J."/>
            <person name="Zhang S."/>
            <person name="Goodwin S.B."/>
            <person name="Grigoriev I.V."/>
            <person name="Collemare J."/>
            <person name="Bradshaw R.E."/>
        </authorList>
    </citation>
    <scope>NUCLEOTIDE SEQUENCE [LARGE SCALE GENOMIC DNA]</scope>
    <source>
        <strain evidence="2">NZE10 / CBS 128990</strain>
    </source>
</reference>
<dbReference type="EMBL" id="KB446539">
    <property type="protein sequence ID" value="EME44019.1"/>
    <property type="molecule type" value="Genomic_DNA"/>
</dbReference>
<accession>N1PNL8</accession>